<accession>A0ABV0PKB5</accession>
<reference evidence="2 3" key="1">
    <citation type="submission" date="2021-06" db="EMBL/GenBank/DDBJ databases">
        <authorList>
            <person name="Palmer J.M."/>
        </authorList>
    </citation>
    <scope>NUCLEOTIDE SEQUENCE [LARGE SCALE GENOMIC DNA]</scope>
    <source>
        <strain evidence="2 3">GA_2019</strain>
        <tissue evidence="2">Muscle</tissue>
    </source>
</reference>
<comment type="caution">
    <text evidence="2">The sequence shown here is derived from an EMBL/GenBank/DDBJ whole genome shotgun (WGS) entry which is preliminary data.</text>
</comment>
<feature type="region of interest" description="Disordered" evidence="1">
    <location>
        <begin position="83"/>
        <end position="104"/>
    </location>
</feature>
<feature type="compositionally biased region" description="Basic and acidic residues" evidence="1">
    <location>
        <begin position="83"/>
        <end position="95"/>
    </location>
</feature>
<sequence>MATSTGLSEATVQRMSKQLPVLPPIEKLRGALERSINAQNEMKEEMKKRTAAHKKLLRHRTEMQQKYFHMTMVSRAMEYHRKTKEMEATRNRSPEPHITPTVCI</sequence>
<evidence type="ECO:0000256" key="1">
    <source>
        <dbReference type="SAM" id="MobiDB-lite"/>
    </source>
</evidence>
<gene>
    <name evidence="2" type="ORF">GOODEAATRI_002881</name>
</gene>
<protein>
    <submittedName>
        <fullName evidence="2">Uncharacterized protein</fullName>
    </submittedName>
</protein>
<evidence type="ECO:0000313" key="3">
    <source>
        <dbReference type="Proteomes" id="UP001476798"/>
    </source>
</evidence>
<organism evidence="2 3">
    <name type="scientific">Goodea atripinnis</name>
    <dbReference type="NCBI Taxonomy" id="208336"/>
    <lineage>
        <taxon>Eukaryota</taxon>
        <taxon>Metazoa</taxon>
        <taxon>Chordata</taxon>
        <taxon>Craniata</taxon>
        <taxon>Vertebrata</taxon>
        <taxon>Euteleostomi</taxon>
        <taxon>Actinopterygii</taxon>
        <taxon>Neopterygii</taxon>
        <taxon>Teleostei</taxon>
        <taxon>Neoteleostei</taxon>
        <taxon>Acanthomorphata</taxon>
        <taxon>Ovalentaria</taxon>
        <taxon>Atherinomorphae</taxon>
        <taxon>Cyprinodontiformes</taxon>
        <taxon>Goodeidae</taxon>
        <taxon>Goodea</taxon>
    </lineage>
</organism>
<evidence type="ECO:0000313" key="2">
    <source>
        <dbReference type="EMBL" id="MEQ2183919.1"/>
    </source>
</evidence>
<proteinExistence type="predicted"/>
<name>A0ABV0PKB5_9TELE</name>
<keyword evidence="3" id="KW-1185">Reference proteome</keyword>
<dbReference type="Proteomes" id="UP001476798">
    <property type="component" value="Unassembled WGS sequence"/>
</dbReference>
<dbReference type="EMBL" id="JAHRIO010080070">
    <property type="protein sequence ID" value="MEQ2183919.1"/>
    <property type="molecule type" value="Genomic_DNA"/>
</dbReference>